<dbReference type="EC" id="1.2.1.27" evidence="1"/>
<name>A0A4Y5Z1L3_9GAMM</name>
<dbReference type="AlphaFoldDB" id="A0A4Y5Z1L3"/>
<keyword evidence="3" id="KW-0520">NAD</keyword>
<dbReference type="RefSeq" id="WP_139979813.1">
    <property type="nucleotide sequence ID" value="NZ_CP041046.1"/>
</dbReference>
<dbReference type="KEGG" id="lpy:FIV34_03770"/>
<protein>
    <recommendedName>
        <fullName evidence="1">methylmalonate-semialdehyde dehydrogenase (CoA acylating)</fullName>
        <ecNumber evidence="1">1.2.1.27</ecNumber>
    </recommendedName>
</protein>
<dbReference type="InterPro" id="IPR016163">
    <property type="entry name" value="Ald_DH_C"/>
</dbReference>
<dbReference type="NCBIfam" id="TIGR01722">
    <property type="entry name" value="MMSDH"/>
    <property type="match status" value="1"/>
</dbReference>
<dbReference type="CDD" id="cd07085">
    <property type="entry name" value="ALDH_F6_MMSDH"/>
    <property type="match status" value="1"/>
</dbReference>
<dbReference type="GO" id="GO:0004491">
    <property type="term" value="F:methylmalonate-semialdehyde dehydrogenase (acylating, NAD) activity"/>
    <property type="evidence" value="ECO:0007669"/>
    <property type="project" value="UniProtKB-EC"/>
</dbReference>
<dbReference type="GO" id="GO:0006210">
    <property type="term" value="P:thymine catabolic process"/>
    <property type="evidence" value="ECO:0007669"/>
    <property type="project" value="TreeGrafter"/>
</dbReference>
<proteinExistence type="predicted"/>
<evidence type="ECO:0000259" key="4">
    <source>
        <dbReference type="Pfam" id="PF00171"/>
    </source>
</evidence>
<dbReference type="InterPro" id="IPR010061">
    <property type="entry name" value="MeMal-semiAld_DH"/>
</dbReference>
<evidence type="ECO:0000256" key="2">
    <source>
        <dbReference type="ARBA" id="ARBA00023002"/>
    </source>
</evidence>
<dbReference type="Proteomes" id="UP000316093">
    <property type="component" value="Chromosome"/>
</dbReference>
<dbReference type="InterPro" id="IPR016160">
    <property type="entry name" value="Ald_DH_CS_CYS"/>
</dbReference>
<dbReference type="GO" id="GO:0006574">
    <property type="term" value="P:L-valine catabolic process"/>
    <property type="evidence" value="ECO:0007669"/>
    <property type="project" value="TreeGrafter"/>
</dbReference>
<dbReference type="PANTHER" id="PTHR43866:SF4">
    <property type="entry name" value="MALONATE-SEMIALDEHYDE DEHYDROGENASE"/>
    <property type="match status" value="1"/>
</dbReference>
<dbReference type="PROSITE" id="PS00070">
    <property type="entry name" value="ALDEHYDE_DEHYDR_CYS"/>
    <property type="match status" value="1"/>
</dbReference>
<dbReference type="Gene3D" id="3.40.309.10">
    <property type="entry name" value="Aldehyde Dehydrogenase, Chain A, domain 2"/>
    <property type="match status" value="1"/>
</dbReference>
<evidence type="ECO:0000313" key="5">
    <source>
        <dbReference type="EMBL" id="QDE38378.1"/>
    </source>
</evidence>
<dbReference type="Pfam" id="PF00171">
    <property type="entry name" value="Aldedh"/>
    <property type="match status" value="1"/>
</dbReference>
<dbReference type="SUPFAM" id="SSF53720">
    <property type="entry name" value="ALDH-like"/>
    <property type="match status" value="1"/>
</dbReference>
<evidence type="ECO:0000313" key="6">
    <source>
        <dbReference type="Proteomes" id="UP000316093"/>
    </source>
</evidence>
<dbReference type="FunFam" id="3.40.605.10:FF:000003">
    <property type="entry name" value="Methylmalonate-semialdehyde dehydrogenase [acylating]"/>
    <property type="match status" value="1"/>
</dbReference>
<dbReference type="InterPro" id="IPR016162">
    <property type="entry name" value="Ald_DH_N"/>
</dbReference>
<dbReference type="PANTHER" id="PTHR43866">
    <property type="entry name" value="MALONATE-SEMIALDEHYDE DEHYDROGENASE"/>
    <property type="match status" value="1"/>
</dbReference>
<dbReference type="InterPro" id="IPR016161">
    <property type="entry name" value="Ald_DH/histidinol_DH"/>
</dbReference>
<feature type="domain" description="Aldehyde dehydrogenase" evidence="4">
    <location>
        <begin position="28"/>
        <end position="487"/>
    </location>
</feature>
<keyword evidence="6" id="KW-1185">Reference proteome</keyword>
<sequence length="507" mass="54438">MSAQPDTTTLYRIGHYIAGKAYAGAPAGTAPVYNPASGRVAAEVDLASVADVDAAVQSAHHAFRAWSETPPLKRARVMFRLKNLIERDLDRLARIIVDEHGKVLSDAVGEIVRGLEVVEYACGIPELLKGEYTEQIANGIDAWTMRQAIGVCVGITPFNFPAMVPLWMFPMAIACGNTFVLKPSERDPSLAVELAMLLKEAGLPDGVFNVVHGDKTAVDALLDHSLVRAVSFVGSTPIAEYIYARGTAKGKRVQALGGAKNHMIVMPDADLDKTADALMGAGYGAAGERCMAISVAVVVGEATADTLVATLKPRVESLRVGHGLDESVEMGPVVTAVHRDRITGYIDDGEAAGATLVVDGRGYQVPGCEQGFFVGGTLFDHVTPAMRIYKEEIFGPVLCVVRVPDFASALKLVDEHEYGNGTAIFTRDGQVAREFAHRVQVGMIGINVPIPVPMAFHSFGGWKKSLMGDHHAHGPESVRFYTRQKAVTQRWLNHDESAGAEFAMPTH</sequence>
<dbReference type="InterPro" id="IPR015590">
    <property type="entry name" value="Aldehyde_DH_dom"/>
</dbReference>
<organism evidence="5 6">
    <name type="scientific">Luteibacter pinisoli</name>
    <dbReference type="NCBI Taxonomy" id="2589080"/>
    <lineage>
        <taxon>Bacteria</taxon>
        <taxon>Pseudomonadati</taxon>
        <taxon>Pseudomonadota</taxon>
        <taxon>Gammaproteobacteria</taxon>
        <taxon>Lysobacterales</taxon>
        <taxon>Rhodanobacteraceae</taxon>
        <taxon>Luteibacter</taxon>
    </lineage>
</organism>
<accession>A0A4Y5Z1L3</accession>
<gene>
    <name evidence="5" type="ORF">FIV34_03770</name>
</gene>
<dbReference type="FunFam" id="3.40.309.10:FF:000002">
    <property type="entry name" value="Methylmalonate-semialdehyde dehydrogenase (Acylating)"/>
    <property type="match status" value="1"/>
</dbReference>
<evidence type="ECO:0000256" key="1">
    <source>
        <dbReference type="ARBA" id="ARBA00013048"/>
    </source>
</evidence>
<keyword evidence="2" id="KW-0560">Oxidoreductase</keyword>
<dbReference type="EMBL" id="CP041046">
    <property type="protein sequence ID" value="QDE38378.1"/>
    <property type="molecule type" value="Genomic_DNA"/>
</dbReference>
<dbReference type="OrthoDB" id="9812625at2"/>
<evidence type="ECO:0000256" key="3">
    <source>
        <dbReference type="ARBA" id="ARBA00023027"/>
    </source>
</evidence>
<reference evidence="5 6" key="1">
    <citation type="submission" date="2019-06" db="EMBL/GenBank/DDBJ databases">
        <title>A complete genome sequence for Luteibacter pinisoli MAH-14.</title>
        <authorList>
            <person name="Baltrus D.A."/>
        </authorList>
    </citation>
    <scope>NUCLEOTIDE SEQUENCE [LARGE SCALE GENOMIC DNA]</scope>
    <source>
        <strain evidence="5 6">MAH-14</strain>
    </source>
</reference>
<dbReference type="Gene3D" id="3.40.605.10">
    <property type="entry name" value="Aldehyde Dehydrogenase, Chain A, domain 1"/>
    <property type="match status" value="1"/>
</dbReference>